<gene>
    <name evidence="1" type="ORF">CRG98_033687</name>
</gene>
<accession>A0A2I0IPF8</accession>
<dbReference type="Proteomes" id="UP000233551">
    <property type="component" value="Unassembled WGS sequence"/>
</dbReference>
<reference evidence="1 2" key="1">
    <citation type="submission" date="2017-11" db="EMBL/GenBank/DDBJ databases">
        <title>De-novo sequencing of pomegranate (Punica granatum L.) genome.</title>
        <authorList>
            <person name="Akparov Z."/>
            <person name="Amiraslanov A."/>
            <person name="Hajiyeva S."/>
            <person name="Abbasov M."/>
            <person name="Kaur K."/>
            <person name="Hamwieh A."/>
            <person name="Solovyev V."/>
            <person name="Salamov A."/>
            <person name="Braich B."/>
            <person name="Kosarev P."/>
            <person name="Mahmoud A."/>
            <person name="Hajiyev E."/>
            <person name="Babayeva S."/>
            <person name="Izzatullayeva V."/>
            <person name="Mammadov A."/>
            <person name="Mammadov A."/>
            <person name="Sharifova S."/>
            <person name="Ojaghi J."/>
            <person name="Eynullazada K."/>
            <person name="Bayramov B."/>
            <person name="Abdulazimova A."/>
            <person name="Shahmuradov I."/>
        </authorList>
    </citation>
    <scope>NUCLEOTIDE SEQUENCE [LARGE SCALE GENOMIC DNA]</scope>
    <source>
        <strain evidence="2">cv. AG2017</strain>
        <tissue evidence="1">Leaf</tissue>
    </source>
</reference>
<evidence type="ECO:0000313" key="2">
    <source>
        <dbReference type="Proteomes" id="UP000233551"/>
    </source>
</evidence>
<comment type="caution">
    <text evidence="1">The sequence shown here is derived from an EMBL/GenBank/DDBJ whole genome shotgun (WGS) entry which is preliminary data.</text>
</comment>
<name>A0A2I0IPF8_PUNGR</name>
<evidence type="ECO:0000313" key="1">
    <source>
        <dbReference type="EMBL" id="PKI45888.1"/>
    </source>
</evidence>
<dbReference type="AlphaFoldDB" id="A0A2I0IPF8"/>
<protein>
    <submittedName>
        <fullName evidence="1">Uncharacterized protein</fullName>
    </submittedName>
</protein>
<sequence length="73" mass="8182">MSQDFFETNLKVWVDLKNKLGCWGSGLNWADGLDRADGGKLGLYWIGPIEADWAVGCWARAELLDMHGLGRWA</sequence>
<dbReference type="EMBL" id="PGOL01002685">
    <property type="protein sequence ID" value="PKI45888.1"/>
    <property type="molecule type" value="Genomic_DNA"/>
</dbReference>
<proteinExistence type="predicted"/>
<keyword evidence="2" id="KW-1185">Reference proteome</keyword>
<organism evidence="1 2">
    <name type="scientific">Punica granatum</name>
    <name type="common">Pomegranate</name>
    <dbReference type="NCBI Taxonomy" id="22663"/>
    <lineage>
        <taxon>Eukaryota</taxon>
        <taxon>Viridiplantae</taxon>
        <taxon>Streptophyta</taxon>
        <taxon>Embryophyta</taxon>
        <taxon>Tracheophyta</taxon>
        <taxon>Spermatophyta</taxon>
        <taxon>Magnoliopsida</taxon>
        <taxon>eudicotyledons</taxon>
        <taxon>Gunneridae</taxon>
        <taxon>Pentapetalae</taxon>
        <taxon>rosids</taxon>
        <taxon>malvids</taxon>
        <taxon>Myrtales</taxon>
        <taxon>Lythraceae</taxon>
        <taxon>Punica</taxon>
    </lineage>
</organism>